<evidence type="ECO:0000256" key="7">
    <source>
        <dbReference type="SAM" id="Phobius"/>
    </source>
</evidence>
<evidence type="ECO:0000256" key="4">
    <source>
        <dbReference type="ARBA" id="ARBA00022989"/>
    </source>
</evidence>
<dbReference type="EMBL" id="CP015961">
    <property type="protein sequence ID" value="ANI93804.1"/>
    <property type="molecule type" value="Genomic_DNA"/>
</dbReference>
<feature type="transmembrane region" description="Helical" evidence="7">
    <location>
        <begin position="316"/>
        <end position="338"/>
    </location>
</feature>
<feature type="transmembrane region" description="Helical" evidence="7">
    <location>
        <begin position="166"/>
        <end position="187"/>
    </location>
</feature>
<sequence>MTETSQPVSVLRRIQLVLSNPWVKTILAFAVLGLLVFWLRDQMPFLAEGWHAVRNIHWGWLIIALGFSYLSMSSYGSVQKTLLGSAGVKVGYWDSVGLIFAANAIATSIPGGQVFSATLTYRRTRQWGATRVIASWQLVISGVLATIGIVVLALLGFFLVGAVSNPILLTLSGIALFAVIFGVQWAARHPDRIESVVMTVLRWINGKRGKPADHGSASVKSIIDQADAVDLSRRHLGSAFFWSLLNWVADIGCLWAAAAAVGAQHSIGGLAIAYVTGKVVAMVPVTPGGLGTVEVTLIGTLTAGGMPADLALATVFVYRVVSYFLVAAAGWVVFVLFYRSATDIDPDVDDPAPGARGGTGRGDATRATTSSATSVEDEEVAGLEPEADTTIPPLVDSVRHSAVEVSRWPFKGRTYSPVRRSGENDGGHPTPGHGGTGLTGNDKDPEVRPR</sequence>
<feature type="compositionally biased region" description="Acidic residues" evidence="6">
    <location>
        <begin position="375"/>
        <end position="387"/>
    </location>
</feature>
<feature type="compositionally biased region" description="Basic and acidic residues" evidence="6">
    <location>
        <begin position="441"/>
        <end position="450"/>
    </location>
</feature>
<keyword evidence="9" id="KW-1185">Reference proteome</keyword>
<feature type="region of interest" description="Disordered" evidence="6">
    <location>
        <begin position="413"/>
        <end position="450"/>
    </location>
</feature>
<evidence type="ECO:0000256" key="3">
    <source>
        <dbReference type="ARBA" id="ARBA00022692"/>
    </source>
</evidence>
<dbReference type="RefSeq" id="WP_067474114.1">
    <property type="nucleotide sequence ID" value="NZ_CP015961.1"/>
</dbReference>
<dbReference type="NCBIfam" id="TIGR00374">
    <property type="entry name" value="flippase-like domain"/>
    <property type="match status" value="1"/>
</dbReference>
<dbReference type="AlphaFoldDB" id="A0A173LQ32"/>
<dbReference type="PANTHER" id="PTHR39087">
    <property type="entry name" value="UPF0104 MEMBRANE PROTEIN MJ1595"/>
    <property type="match status" value="1"/>
</dbReference>
<evidence type="ECO:0000256" key="1">
    <source>
        <dbReference type="ARBA" id="ARBA00004651"/>
    </source>
</evidence>
<keyword evidence="3 7" id="KW-0812">Transmembrane</keyword>
<comment type="subcellular location">
    <subcellularLocation>
        <location evidence="1">Cell membrane</location>
        <topology evidence="1">Multi-pass membrane protein</topology>
    </subcellularLocation>
</comment>
<reference evidence="8 9" key="1">
    <citation type="submission" date="2016-06" db="EMBL/GenBank/DDBJ databases">
        <title>Complete genome sequence of a saline-alkali tolerant type strain Dietzia timorensis ID05-A0528T.</title>
        <authorList>
            <person name="Wu X."/>
        </authorList>
    </citation>
    <scope>NUCLEOTIDE SEQUENCE [LARGE SCALE GENOMIC DNA]</scope>
    <source>
        <strain evidence="8 9">ID05-A0528</strain>
    </source>
</reference>
<dbReference type="Proteomes" id="UP000186104">
    <property type="component" value="Chromosome"/>
</dbReference>
<protein>
    <submittedName>
        <fullName evidence="8">UPF0104 membrane protein</fullName>
    </submittedName>
</protein>
<dbReference type="InterPro" id="IPR022791">
    <property type="entry name" value="L-PG_synthase/AglD"/>
</dbReference>
<proteinExistence type="predicted"/>
<evidence type="ECO:0000313" key="9">
    <source>
        <dbReference type="Proteomes" id="UP000186104"/>
    </source>
</evidence>
<keyword evidence="2" id="KW-1003">Cell membrane</keyword>
<feature type="compositionally biased region" description="Low complexity" evidence="6">
    <location>
        <begin position="365"/>
        <end position="374"/>
    </location>
</feature>
<keyword evidence="5 7" id="KW-0472">Membrane</keyword>
<evidence type="ECO:0000256" key="2">
    <source>
        <dbReference type="ARBA" id="ARBA00022475"/>
    </source>
</evidence>
<gene>
    <name evidence="8" type="ORF">BJL86_3045</name>
</gene>
<feature type="region of interest" description="Disordered" evidence="6">
    <location>
        <begin position="347"/>
        <end position="395"/>
    </location>
</feature>
<dbReference type="PANTHER" id="PTHR39087:SF2">
    <property type="entry name" value="UPF0104 MEMBRANE PROTEIN MJ1595"/>
    <property type="match status" value="1"/>
</dbReference>
<accession>A0A173LQ32</accession>
<evidence type="ECO:0000256" key="6">
    <source>
        <dbReference type="SAM" id="MobiDB-lite"/>
    </source>
</evidence>
<feature type="transmembrane region" description="Helical" evidence="7">
    <location>
        <begin position="98"/>
        <end position="121"/>
    </location>
</feature>
<evidence type="ECO:0000256" key="5">
    <source>
        <dbReference type="ARBA" id="ARBA00023136"/>
    </source>
</evidence>
<keyword evidence="4 7" id="KW-1133">Transmembrane helix</keyword>
<name>A0A173LQ32_9ACTN</name>
<evidence type="ECO:0000313" key="8">
    <source>
        <dbReference type="EMBL" id="ANI93804.1"/>
    </source>
</evidence>
<dbReference type="Pfam" id="PF03706">
    <property type="entry name" value="LPG_synthase_TM"/>
    <property type="match status" value="1"/>
</dbReference>
<organism evidence="8 9">
    <name type="scientific">Dietzia timorensis</name>
    <dbReference type="NCBI Taxonomy" id="499555"/>
    <lineage>
        <taxon>Bacteria</taxon>
        <taxon>Bacillati</taxon>
        <taxon>Actinomycetota</taxon>
        <taxon>Actinomycetes</taxon>
        <taxon>Mycobacteriales</taxon>
        <taxon>Dietziaceae</taxon>
        <taxon>Dietzia</taxon>
    </lineage>
</organism>
<dbReference type="KEGG" id="dtm:BJL86_3045"/>
<dbReference type="OrthoDB" id="4481258at2"/>
<feature type="transmembrane region" description="Helical" evidence="7">
    <location>
        <begin position="133"/>
        <end position="160"/>
    </location>
</feature>
<feature type="transmembrane region" description="Helical" evidence="7">
    <location>
        <begin position="60"/>
        <end position="78"/>
    </location>
</feature>
<dbReference type="STRING" id="499555.BJL86_3045"/>
<feature type="transmembrane region" description="Helical" evidence="7">
    <location>
        <begin position="22"/>
        <end position="39"/>
    </location>
</feature>
<dbReference type="GO" id="GO:0005886">
    <property type="term" value="C:plasma membrane"/>
    <property type="evidence" value="ECO:0007669"/>
    <property type="project" value="UniProtKB-SubCell"/>
</dbReference>